<proteinExistence type="inferred from homology"/>
<dbReference type="RefSeq" id="WP_091512545.1">
    <property type="nucleotide sequence ID" value="NZ_FOLE01000006.1"/>
</dbReference>
<evidence type="ECO:0000256" key="16">
    <source>
        <dbReference type="SAM" id="Phobius"/>
    </source>
</evidence>
<evidence type="ECO:0000256" key="1">
    <source>
        <dbReference type="ARBA" id="ARBA00000287"/>
    </source>
</evidence>
<evidence type="ECO:0000256" key="15">
    <source>
        <dbReference type="RuleBase" id="RU003750"/>
    </source>
</evidence>
<evidence type="ECO:0000256" key="5">
    <source>
        <dbReference type="ARBA" id="ARBA00017171"/>
    </source>
</evidence>
<dbReference type="OrthoDB" id="9777147at2"/>
<feature type="transmembrane region" description="Helical" evidence="16">
    <location>
        <begin position="192"/>
        <end position="221"/>
    </location>
</feature>
<dbReference type="STRING" id="927664.SAMN05421780_106148"/>
<evidence type="ECO:0000313" key="17">
    <source>
        <dbReference type="EMBL" id="SFC53025.1"/>
    </source>
</evidence>
<dbReference type="PANTHER" id="PTHR14269:SF61">
    <property type="entry name" value="CDP-DIACYLGLYCEROL--SERINE O-PHOSPHATIDYLTRANSFERASE"/>
    <property type="match status" value="1"/>
</dbReference>
<dbReference type="GO" id="GO:0012505">
    <property type="term" value="C:endomembrane system"/>
    <property type="evidence" value="ECO:0007669"/>
    <property type="project" value="UniProtKB-SubCell"/>
</dbReference>
<feature type="transmembrane region" description="Helical" evidence="16">
    <location>
        <begin position="7"/>
        <end position="27"/>
    </location>
</feature>
<reference evidence="17 18" key="1">
    <citation type="submission" date="2016-10" db="EMBL/GenBank/DDBJ databases">
        <authorList>
            <person name="de Groot N.N."/>
        </authorList>
    </citation>
    <scope>NUCLEOTIDE SEQUENCE [LARGE SCALE GENOMIC DNA]</scope>
    <source>
        <strain evidence="17 18">DSM 6793</strain>
    </source>
</reference>
<dbReference type="Proteomes" id="UP000199514">
    <property type="component" value="Unassembled WGS sequence"/>
</dbReference>
<dbReference type="Pfam" id="PF01066">
    <property type="entry name" value="CDP-OH_P_transf"/>
    <property type="match status" value="1"/>
</dbReference>
<keyword evidence="9 16" id="KW-1133">Transmembrane helix</keyword>
<feature type="transmembrane region" description="Helical" evidence="16">
    <location>
        <begin position="33"/>
        <end position="55"/>
    </location>
</feature>
<keyword evidence="7 15" id="KW-0808">Transferase</keyword>
<evidence type="ECO:0000256" key="13">
    <source>
        <dbReference type="ARBA" id="ARBA00023264"/>
    </source>
</evidence>
<feature type="transmembrane region" description="Helical" evidence="16">
    <location>
        <begin position="92"/>
        <end position="111"/>
    </location>
</feature>
<feature type="transmembrane region" description="Helical" evidence="16">
    <location>
        <begin position="67"/>
        <end position="86"/>
    </location>
</feature>
<dbReference type="PANTHER" id="PTHR14269">
    <property type="entry name" value="CDP-DIACYLGLYCEROL--GLYCEROL-3-PHOSPHATE 3-PHOSPHATIDYLTRANSFERASE-RELATED"/>
    <property type="match status" value="1"/>
</dbReference>
<name>A0A1I1JXC4_9BACT</name>
<dbReference type="GO" id="GO:0016020">
    <property type="term" value="C:membrane"/>
    <property type="evidence" value="ECO:0007669"/>
    <property type="project" value="InterPro"/>
</dbReference>
<evidence type="ECO:0000256" key="14">
    <source>
        <dbReference type="ARBA" id="ARBA00032361"/>
    </source>
</evidence>
<dbReference type="Gene3D" id="1.20.120.1760">
    <property type="match status" value="1"/>
</dbReference>
<dbReference type="PROSITE" id="PS51257">
    <property type="entry name" value="PROKAR_LIPOPROTEIN"/>
    <property type="match status" value="1"/>
</dbReference>
<sequence>MFIFRHLPNALTSCNLFCGCVAIVLVLNGNLEAGAWLTLLAAIFDFADGMAARLLKSHSDIGKELDSLADCVTFGVLPGTILYSLLLKSTDVTWLPFAGFIISIFSALRLAKFNVDTRQTSSFLGLPTPANALFINFLPLFLLQMPDSLIAQWLGQVPVLLAITVVFSGLLVSEIPLFSLKFKSLAWQANRVAYVFLLGAVALVAVGGYLAVPAVIVWYIVWSVISGLIRW</sequence>
<dbReference type="InterPro" id="IPR004533">
    <property type="entry name" value="CDP-diaglyc--ser_O-PTrfase"/>
</dbReference>
<evidence type="ECO:0000256" key="12">
    <source>
        <dbReference type="ARBA" id="ARBA00023209"/>
    </source>
</evidence>
<evidence type="ECO:0000256" key="6">
    <source>
        <dbReference type="ARBA" id="ARBA00022516"/>
    </source>
</evidence>
<evidence type="ECO:0000256" key="3">
    <source>
        <dbReference type="ARBA" id="ARBA00010441"/>
    </source>
</evidence>
<comment type="catalytic activity">
    <reaction evidence="1">
        <text>a CDP-1,2-diacyl-sn-glycerol + L-serine = a 1,2-diacyl-sn-glycero-3-phospho-L-serine + CMP + H(+)</text>
        <dbReference type="Rhea" id="RHEA:16913"/>
        <dbReference type="ChEBI" id="CHEBI:15378"/>
        <dbReference type="ChEBI" id="CHEBI:33384"/>
        <dbReference type="ChEBI" id="CHEBI:57262"/>
        <dbReference type="ChEBI" id="CHEBI:58332"/>
        <dbReference type="ChEBI" id="CHEBI:60377"/>
        <dbReference type="EC" id="2.7.8.8"/>
    </reaction>
</comment>
<dbReference type="InterPro" id="IPR043130">
    <property type="entry name" value="CDP-OH_PTrfase_TM_dom"/>
</dbReference>
<keyword evidence="11 16" id="KW-0472">Membrane</keyword>
<organism evidence="17 18">
    <name type="scientific">Flexibacter flexilis DSM 6793</name>
    <dbReference type="NCBI Taxonomy" id="927664"/>
    <lineage>
        <taxon>Bacteria</taxon>
        <taxon>Pseudomonadati</taxon>
        <taxon>Bacteroidota</taxon>
        <taxon>Cytophagia</taxon>
        <taxon>Cytophagales</taxon>
        <taxon>Flexibacteraceae</taxon>
        <taxon>Flexibacter</taxon>
    </lineage>
</organism>
<dbReference type="AlphaFoldDB" id="A0A1I1JXC4"/>
<keyword evidence="6" id="KW-0444">Lipid biosynthesis</keyword>
<dbReference type="PROSITE" id="PS00379">
    <property type="entry name" value="CDP_ALCOHOL_P_TRANSF"/>
    <property type="match status" value="1"/>
</dbReference>
<protein>
    <recommendedName>
        <fullName evidence="5">CDP-diacylglycerol--serine O-phosphatidyltransferase</fullName>
        <ecNumber evidence="4">2.7.8.8</ecNumber>
    </recommendedName>
    <alternativeName>
        <fullName evidence="14">Phosphatidylserine synthase</fullName>
    </alternativeName>
</protein>
<evidence type="ECO:0000256" key="11">
    <source>
        <dbReference type="ARBA" id="ARBA00023136"/>
    </source>
</evidence>
<gene>
    <name evidence="17" type="ORF">SAMN05421780_106148</name>
</gene>
<dbReference type="EC" id="2.7.8.8" evidence="4"/>
<evidence type="ECO:0000256" key="10">
    <source>
        <dbReference type="ARBA" id="ARBA00023098"/>
    </source>
</evidence>
<evidence type="ECO:0000256" key="8">
    <source>
        <dbReference type="ARBA" id="ARBA00022692"/>
    </source>
</evidence>
<evidence type="ECO:0000313" key="18">
    <source>
        <dbReference type="Proteomes" id="UP000199514"/>
    </source>
</evidence>
<feature type="transmembrane region" description="Helical" evidence="16">
    <location>
        <begin position="123"/>
        <end position="145"/>
    </location>
</feature>
<dbReference type="GO" id="GO:0008654">
    <property type="term" value="P:phospholipid biosynthetic process"/>
    <property type="evidence" value="ECO:0007669"/>
    <property type="project" value="UniProtKB-KW"/>
</dbReference>
<evidence type="ECO:0000256" key="9">
    <source>
        <dbReference type="ARBA" id="ARBA00022989"/>
    </source>
</evidence>
<comment type="subcellular location">
    <subcellularLocation>
        <location evidence="2">Endomembrane system</location>
        <topology evidence="2">Multi-pass membrane protein</topology>
    </subcellularLocation>
</comment>
<dbReference type="NCBIfam" id="TIGR00473">
    <property type="entry name" value="pssA"/>
    <property type="match status" value="1"/>
</dbReference>
<comment type="similarity">
    <text evidence="3 15">Belongs to the CDP-alcohol phosphatidyltransferase class-I family.</text>
</comment>
<dbReference type="InterPro" id="IPR048254">
    <property type="entry name" value="CDP_ALCOHOL_P_TRANSF_CS"/>
</dbReference>
<dbReference type="GO" id="GO:0003882">
    <property type="term" value="F:CDP-diacylglycerol-serine O-phosphatidyltransferase activity"/>
    <property type="evidence" value="ECO:0007669"/>
    <property type="project" value="UniProtKB-EC"/>
</dbReference>
<keyword evidence="8 16" id="KW-0812">Transmembrane</keyword>
<keyword evidence="18" id="KW-1185">Reference proteome</keyword>
<feature type="transmembrane region" description="Helical" evidence="16">
    <location>
        <begin position="157"/>
        <end position="180"/>
    </location>
</feature>
<accession>A0A1I1JXC4</accession>
<keyword evidence="10" id="KW-0443">Lipid metabolism</keyword>
<dbReference type="InterPro" id="IPR050324">
    <property type="entry name" value="CDP-alcohol_PTase-I"/>
</dbReference>
<evidence type="ECO:0000256" key="2">
    <source>
        <dbReference type="ARBA" id="ARBA00004127"/>
    </source>
</evidence>
<dbReference type="EMBL" id="FOLE01000006">
    <property type="protein sequence ID" value="SFC53025.1"/>
    <property type="molecule type" value="Genomic_DNA"/>
</dbReference>
<keyword evidence="12" id="KW-0594">Phospholipid biosynthesis</keyword>
<keyword evidence="13" id="KW-1208">Phospholipid metabolism</keyword>
<dbReference type="InterPro" id="IPR000462">
    <property type="entry name" value="CDP-OH_P_trans"/>
</dbReference>
<evidence type="ECO:0000256" key="7">
    <source>
        <dbReference type="ARBA" id="ARBA00022679"/>
    </source>
</evidence>
<evidence type="ECO:0000256" key="4">
    <source>
        <dbReference type="ARBA" id="ARBA00013174"/>
    </source>
</evidence>